<dbReference type="InterPro" id="IPR025658">
    <property type="entry name" value="Cyclophilin_TM1367"/>
</dbReference>
<evidence type="ECO:0000259" key="1">
    <source>
        <dbReference type="Pfam" id="PF04126"/>
    </source>
</evidence>
<dbReference type="SUPFAM" id="SSF50891">
    <property type="entry name" value="Cyclophilin-like"/>
    <property type="match status" value="1"/>
</dbReference>
<sequence length="123" mass="13459">MSDIIFDFGHFQIQAKLNDSPTSKALLDILPIESSAQIWGEEIYFSTDVDIDEDEWAKETVELGDVAFWPPGNALCLFFGPTPISGKGEIRPASSTNIMGKLLGDLEILKSVNSGSLIKVDLK</sequence>
<protein>
    <recommendedName>
        <fullName evidence="1">Cyclophilin TM1367-like domain-containing protein</fullName>
    </recommendedName>
</protein>
<reference evidence="2" key="1">
    <citation type="submission" date="2018-05" db="EMBL/GenBank/DDBJ databases">
        <authorList>
            <person name="Lanie J.A."/>
            <person name="Ng W.-L."/>
            <person name="Kazmierczak K.M."/>
            <person name="Andrzejewski T.M."/>
            <person name="Davidsen T.M."/>
            <person name="Wayne K.J."/>
            <person name="Tettelin H."/>
            <person name="Glass J.I."/>
            <person name="Rusch D."/>
            <person name="Podicherti R."/>
            <person name="Tsui H.-C.T."/>
            <person name="Winkler M.E."/>
        </authorList>
    </citation>
    <scope>NUCLEOTIDE SEQUENCE</scope>
</reference>
<organism evidence="2">
    <name type="scientific">marine metagenome</name>
    <dbReference type="NCBI Taxonomy" id="408172"/>
    <lineage>
        <taxon>unclassified sequences</taxon>
        <taxon>metagenomes</taxon>
        <taxon>ecological metagenomes</taxon>
    </lineage>
</organism>
<dbReference type="InterPro" id="IPR029000">
    <property type="entry name" value="Cyclophilin-like_dom_sf"/>
</dbReference>
<accession>A0A382XA91</accession>
<dbReference type="AlphaFoldDB" id="A0A382XA91"/>
<dbReference type="EMBL" id="UINC01166052">
    <property type="protein sequence ID" value="SVD67794.1"/>
    <property type="molecule type" value="Genomic_DNA"/>
</dbReference>
<gene>
    <name evidence="2" type="ORF">METZ01_LOCUS420648</name>
</gene>
<feature type="domain" description="Cyclophilin TM1367-like" evidence="1">
    <location>
        <begin position="4"/>
        <end position="120"/>
    </location>
</feature>
<evidence type="ECO:0000313" key="2">
    <source>
        <dbReference type="EMBL" id="SVD67794.1"/>
    </source>
</evidence>
<name>A0A382XA91_9ZZZZ</name>
<dbReference type="Gene3D" id="2.40.100.20">
    <property type="match status" value="1"/>
</dbReference>
<dbReference type="Pfam" id="PF04126">
    <property type="entry name" value="Cyclophil_like"/>
    <property type="match status" value="1"/>
</dbReference>
<proteinExistence type="predicted"/>